<evidence type="ECO:0000313" key="3">
    <source>
        <dbReference type="Proteomes" id="UP001388673"/>
    </source>
</evidence>
<dbReference type="GeneID" id="92179161"/>
<gene>
    <name evidence="2" type="ORF">IAR55_001902</name>
</gene>
<evidence type="ECO:0000256" key="1">
    <source>
        <dbReference type="SAM" id="MobiDB-lite"/>
    </source>
</evidence>
<organism evidence="2 3">
    <name type="scientific">Kwoniella newhampshirensis</name>
    <dbReference type="NCBI Taxonomy" id="1651941"/>
    <lineage>
        <taxon>Eukaryota</taxon>
        <taxon>Fungi</taxon>
        <taxon>Dikarya</taxon>
        <taxon>Basidiomycota</taxon>
        <taxon>Agaricomycotina</taxon>
        <taxon>Tremellomycetes</taxon>
        <taxon>Tremellales</taxon>
        <taxon>Cryptococcaceae</taxon>
        <taxon>Kwoniella</taxon>
    </lineage>
</organism>
<dbReference type="AlphaFoldDB" id="A0AAW0Z3N0"/>
<dbReference type="SUPFAM" id="SSF158702">
    <property type="entry name" value="Sec63 N-terminal domain-like"/>
    <property type="match status" value="1"/>
</dbReference>
<dbReference type="Proteomes" id="UP001388673">
    <property type="component" value="Unassembled WGS sequence"/>
</dbReference>
<accession>A0AAW0Z3N0</accession>
<evidence type="ECO:0000313" key="2">
    <source>
        <dbReference type="EMBL" id="KAK8864652.1"/>
    </source>
</evidence>
<sequence length="725" mass="82051">MQTMMAIHSYAHRIARAMVQYASNCKYGKATRSALELYRTTMGKSWEDSPCVFRQIDTIGPKSIKALGVRGILTDKLELEATFHRTREFVMQVLKQAKALPRFNVTIVEENLDRNKHELQLRVTIKPMSQDMNLTGKAKRTGYSTGYNLSALFLRQDSSFIMLRRISAVKLKDKASDFLLNVSLTKRCDKIIATVGVIEYETKLDDSVYPPDLEPEAQTPEPVDSSDQEDSPESQELRQPNENNRRHHHCEGGETCGHALCGAGLSTSKQVPSTANLGTGSIKSASEGLYSRGDAMPSETRLIPKAGRSQSKDPHVSGLASERAHQARPGNTEHIITSIEKSNASREARFAHQLSSSDPEVIDCTDPKPQARTVRLHNSPLQEEVTAYDDSTMPIYEPSTQQGLSMHTQDDGYESVREDTPQDIVEVTGESDCHYTAPSGTNEWTHQHVPEDFNDDSQVARGSHLREASAADDIIDDFDLEQDIRNANERFLKRPATDEDLMGRESATMWKRLRFNTASPGLEVRGIQAANDDWYDNDISNVQLVNHRPPPSQTVITDQPVQHFHAFQTHEARPPYQHERHYDAEQSYNAPQSYYHDRPQDAPEPFDMYRTYDTQQTYQAPQAYDTLQAQVQAQAYDEIQPHEVEQTYGAPRLYEISYPYEASPPYEGGLPRETLEVYRSHEGGERSPPLYWRHDMPQDMDEADGTVQMNPAYWDEHANEMPASQ</sequence>
<protein>
    <recommendedName>
        <fullName evidence="4">SEC63 domain-containing protein</fullName>
    </recommendedName>
</protein>
<dbReference type="KEGG" id="kne:92179161"/>
<reference evidence="2 3" key="1">
    <citation type="journal article" date="2024" name="bioRxiv">
        <title>Comparative genomics of Cryptococcus and Kwoniella reveals pathogenesis evolution and contrasting karyotype dynamics via intercentromeric recombination or chromosome fusion.</title>
        <authorList>
            <person name="Coelho M.A."/>
            <person name="David-Palma M."/>
            <person name="Shea T."/>
            <person name="Bowers K."/>
            <person name="McGinley-Smith S."/>
            <person name="Mohammad A.W."/>
            <person name="Gnirke A."/>
            <person name="Yurkov A.M."/>
            <person name="Nowrousian M."/>
            <person name="Sun S."/>
            <person name="Cuomo C.A."/>
            <person name="Heitman J."/>
        </authorList>
    </citation>
    <scope>NUCLEOTIDE SEQUENCE [LARGE SCALE GENOMIC DNA]</scope>
    <source>
        <strain evidence="2 3">CBS 13917</strain>
    </source>
</reference>
<proteinExistence type="predicted"/>
<dbReference type="EMBL" id="JBCAWK010000003">
    <property type="protein sequence ID" value="KAK8864652.1"/>
    <property type="molecule type" value="Genomic_DNA"/>
</dbReference>
<feature type="region of interest" description="Disordered" evidence="1">
    <location>
        <begin position="270"/>
        <end position="332"/>
    </location>
</feature>
<evidence type="ECO:0008006" key="4">
    <source>
        <dbReference type="Google" id="ProtNLM"/>
    </source>
</evidence>
<feature type="compositionally biased region" description="Acidic residues" evidence="1">
    <location>
        <begin position="224"/>
        <end position="233"/>
    </location>
</feature>
<feature type="region of interest" description="Disordered" evidence="1">
    <location>
        <begin position="681"/>
        <end position="704"/>
    </location>
</feature>
<keyword evidence="3" id="KW-1185">Reference proteome</keyword>
<dbReference type="RefSeq" id="XP_066804948.1">
    <property type="nucleotide sequence ID" value="XM_066945025.1"/>
</dbReference>
<comment type="caution">
    <text evidence="2">The sequence shown here is derived from an EMBL/GenBank/DDBJ whole genome shotgun (WGS) entry which is preliminary data.</text>
</comment>
<feature type="compositionally biased region" description="Polar residues" evidence="1">
    <location>
        <begin position="270"/>
        <end position="284"/>
    </location>
</feature>
<name>A0AAW0Z3N0_9TREE</name>
<feature type="region of interest" description="Disordered" evidence="1">
    <location>
        <begin position="206"/>
        <end position="250"/>
    </location>
</feature>